<feature type="region of interest" description="Disordered" evidence="1">
    <location>
        <begin position="1"/>
        <end position="20"/>
    </location>
</feature>
<protein>
    <submittedName>
        <fullName evidence="2">Uncharacterized protein</fullName>
    </submittedName>
</protein>
<name>A0A9W6NLR4_9ACTN</name>
<evidence type="ECO:0000313" key="3">
    <source>
        <dbReference type="Proteomes" id="UP001143480"/>
    </source>
</evidence>
<comment type="caution">
    <text evidence="2">The sequence shown here is derived from an EMBL/GenBank/DDBJ whole genome shotgun (WGS) entry which is preliminary data.</text>
</comment>
<dbReference type="Proteomes" id="UP001143480">
    <property type="component" value="Unassembled WGS sequence"/>
</dbReference>
<dbReference type="RefSeq" id="WP_271189327.1">
    <property type="nucleotide sequence ID" value="NZ_BSFP01000022.1"/>
</dbReference>
<accession>A0A9W6NLR4</accession>
<gene>
    <name evidence="2" type="ORF">GCM10017581_039870</name>
</gene>
<reference evidence="2" key="1">
    <citation type="journal article" date="2014" name="Int. J. Syst. Evol. Microbiol.">
        <title>Complete genome sequence of Corynebacterium casei LMG S-19264T (=DSM 44701T), isolated from a smear-ripened cheese.</title>
        <authorList>
            <consortium name="US DOE Joint Genome Institute (JGI-PGF)"/>
            <person name="Walter F."/>
            <person name="Albersmeier A."/>
            <person name="Kalinowski J."/>
            <person name="Ruckert C."/>
        </authorList>
    </citation>
    <scope>NUCLEOTIDE SEQUENCE</scope>
    <source>
        <strain evidence="2">VKM Ac-1321</strain>
    </source>
</reference>
<evidence type="ECO:0000256" key="1">
    <source>
        <dbReference type="SAM" id="MobiDB-lite"/>
    </source>
</evidence>
<dbReference type="EMBL" id="BSFP01000022">
    <property type="protein sequence ID" value="GLL02245.1"/>
    <property type="molecule type" value="Genomic_DNA"/>
</dbReference>
<evidence type="ECO:0000313" key="2">
    <source>
        <dbReference type="EMBL" id="GLL02245.1"/>
    </source>
</evidence>
<proteinExistence type="predicted"/>
<dbReference type="AlphaFoldDB" id="A0A9W6NLR4"/>
<sequence length="141" mass="15021">MPAPAQGVTDPTPCSAANADSLLTKRPPGTYEIHTHVNNGISIAFDSGVFRYSESSSDQQPCLLNVDLNNNQWQPLFDGKVGRAEDSTGTCPSSLPTGALPVEREKQTKLCGFSKRDGVRFALTVTLSGGRWAIDGTLTVP</sequence>
<reference evidence="2" key="2">
    <citation type="submission" date="2023-01" db="EMBL/GenBank/DDBJ databases">
        <authorList>
            <person name="Sun Q."/>
            <person name="Evtushenko L."/>
        </authorList>
    </citation>
    <scope>NUCLEOTIDE SEQUENCE</scope>
    <source>
        <strain evidence="2">VKM Ac-1321</strain>
    </source>
</reference>
<organism evidence="2 3">
    <name type="scientific">Dactylosporangium matsuzakiense</name>
    <dbReference type="NCBI Taxonomy" id="53360"/>
    <lineage>
        <taxon>Bacteria</taxon>
        <taxon>Bacillati</taxon>
        <taxon>Actinomycetota</taxon>
        <taxon>Actinomycetes</taxon>
        <taxon>Micromonosporales</taxon>
        <taxon>Micromonosporaceae</taxon>
        <taxon>Dactylosporangium</taxon>
    </lineage>
</organism>
<keyword evidence="3" id="KW-1185">Reference proteome</keyword>